<proteinExistence type="predicted"/>
<evidence type="ECO:0000313" key="3">
    <source>
        <dbReference type="EMBL" id="KUK79324.1"/>
    </source>
</evidence>
<dbReference type="PANTHER" id="PTHR35568">
    <property type="entry name" value="TRANSCRIPTIONAL REGULATOR DAUR"/>
    <property type="match status" value="1"/>
</dbReference>
<dbReference type="AlphaFoldDB" id="A0A101HM36"/>
<gene>
    <name evidence="3" type="ORF">XD94_1411</name>
</gene>
<sequence>MKSNTDINPDFDSKKGSESILMEKKEALDFLDRLARGISEMFGSNCETLVHDMSVPKHPIILIYNGHVTNRKVGSTEDVYGDLAKYKSSYLEGDFINHLAVYKSGKFIKSTTFHLKGEDYHYALGINYDFTFMREFSNVLDDFMKVESDLQSAISEAGENKLSSIFDSCLDAIGKPVERMNKSDRLRLISLLKREKAFEFSKAVPYVSSRLNLSRYTIYKYIKESG</sequence>
<dbReference type="InterPro" id="IPR013559">
    <property type="entry name" value="YheO"/>
</dbReference>
<dbReference type="EMBL" id="LGGP01000272">
    <property type="protein sequence ID" value="KUK79324.1"/>
    <property type="molecule type" value="Genomic_DNA"/>
</dbReference>
<dbReference type="InterPro" id="IPR039445">
    <property type="entry name" value="DauR-like_HTH"/>
</dbReference>
<dbReference type="PANTHER" id="PTHR35568:SF1">
    <property type="entry name" value="TRANSCRIPTIONAL REGULATOR DAUR"/>
    <property type="match status" value="1"/>
</dbReference>
<dbReference type="Pfam" id="PF08348">
    <property type="entry name" value="PAS_6"/>
    <property type="match status" value="1"/>
</dbReference>
<name>A0A101HM36_9BACT</name>
<dbReference type="InterPro" id="IPR039446">
    <property type="entry name" value="DauR-like"/>
</dbReference>
<evidence type="ECO:0008006" key="5">
    <source>
        <dbReference type="Google" id="ProtNLM"/>
    </source>
</evidence>
<protein>
    <recommendedName>
        <fullName evidence="5">YheO-like domain-containing protein</fullName>
    </recommendedName>
</protein>
<dbReference type="PATRIC" id="fig|1184387.3.peg.1880"/>
<comment type="caution">
    <text evidence="3">The sequence shown here is derived from an EMBL/GenBank/DDBJ whole genome shotgun (WGS) entry which is preliminary data.</text>
</comment>
<organism evidence="3 4">
    <name type="scientific">Mesotoga prima</name>
    <dbReference type="NCBI Taxonomy" id="1184387"/>
    <lineage>
        <taxon>Bacteria</taxon>
        <taxon>Thermotogati</taxon>
        <taxon>Thermotogota</taxon>
        <taxon>Thermotogae</taxon>
        <taxon>Kosmotogales</taxon>
        <taxon>Kosmotogaceae</taxon>
        <taxon>Mesotoga</taxon>
    </lineage>
</organism>
<dbReference type="Pfam" id="PF13309">
    <property type="entry name" value="HTH_22"/>
    <property type="match status" value="1"/>
</dbReference>
<feature type="domain" description="YheO-like" evidence="1">
    <location>
        <begin position="28"/>
        <end position="138"/>
    </location>
</feature>
<accession>A0A101HM36</accession>
<reference evidence="4" key="1">
    <citation type="journal article" date="2015" name="MBio">
        <title>Genome-Resolved Metagenomic Analysis Reveals Roles for Candidate Phyla and Other Microbial Community Members in Biogeochemical Transformations in Oil Reservoirs.</title>
        <authorList>
            <person name="Hu P."/>
            <person name="Tom L."/>
            <person name="Singh A."/>
            <person name="Thomas B.C."/>
            <person name="Baker B.J."/>
            <person name="Piceno Y.M."/>
            <person name="Andersen G.L."/>
            <person name="Banfield J.F."/>
        </authorList>
    </citation>
    <scope>NUCLEOTIDE SEQUENCE [LARGE SCALE GENOMIC DNA]</scope>
</reference>
<dbReference type="Proteomes" id="UP000054092">
    <property type="component" value="Unassembled WGS sequence"/>
</dbReference>
<evidence type="ECO:0000259" key="2">
    <source>
        <dbReference type="Pfam" id="PF13309"/>
    </source>
</evidence>
<evidence type="ECO:0000313" key="4">
    <source>
        <dbReference type="Proteomes" id="UP000054092"/>
    </source>
</evidence>
<evidence type="ECO:0000259" key="1">
    <source>
        <dbReference type="Pfam" id="PF08348"/>
    </source>
</evidence>
<feature type="domain" description="Transcriptional regulator DauR-like HTH" evidence="2">
    <location>
        <begin position="162"/>
        <end position="223"/>
    </location>
</feature>